<accession>A0A9J7MIU0</accession>
<dbReference type="Gene3D" id="2.60.120.260">
    <property type="entry name" value="Galactose-binding domain-like"/>
    <property type="match status" value="1"/>
</dbReference>
<evidence type="ECO:0000256" key="2">
    <source>
        <dbReference type="ARBA" id="ARBA00010147"/>
    </source>
</evidence>
<evidence type="ECO:0000256" key="3">
    <source>
        <dbReference type="ARBA" id="ARBA00011233"/>
    </source>
</evidence>
<dbReference type="RefSeq" id="XP_035668926.1">
    <property type="nucleotide sequence ID" value="XM_035813033.1"/>
</dbReference>
<dbReference type="CDD" id="cd11304">
    <property type="entry name" value="Cadherin_repeat"/>
    <property type="match status" value="1"/>
</dbReference>
<dbReference type="GO" id="GO:0001868">
    <property type="term" value="P:regulation of complement activation, lectin pathway"/>
    <property type="evidence" value="ECO:0007669"/>
    <property type="project" value="UniProtKB-ARBA"/>
</dbReference>
<evidence type="ECO:0000256" key="5">
    <source>
        <dbReference type="ARBA" id="ARBA00022734"/>
    </source>
</evidence>
<dbReference type="Proteomes" id="UP000001554">
    <property type="component" value="Chromosome 3"/>
</dbReference>
<evidence type="ECO:0000259" key="8">
    <source>
        <dbReference type="SMART" id="SM00607"/>
    </source>
</evidence>
<dbReference type="InterPro" id="IPR015919">
    <property type="entry name" value="Cadherin-like_sf"/>
</dbReference>
<dbReference type="SUPFAM" id="SSF49313">
    <property type="entry name" value="Cadherin-like"/>
    <property type="match status" value="1"/>
</dbReference>
<dbReference type="InterPro" id="IPR006585">
    <property type="entry name" value="FTP1"/>
</dbReference>
<organism evidence="9 10">
    <name type="scientific">Branchiostoma floridae</name>
    <name type="common">Florida lancelet</name>
    <name type="synonym">Amphioxus</name>
    <dbReference type="NCBI Taxonomy" id="7739"/>
    <lineage>
        <taxon>Eukaryota</taxon>
        <taxon>Metazoa</taxon>
        <taxon>Chordata</taxon>
        <taxon>Cephalochordata</taxon>
        <taxon>Leptocardii</taxon>
        <taxon>Amphioxiformes</taxon>
        <taxon>Branchiostomatidae</taxon>
        <taxon>Branchiostoma</taxon>
    </lineage>
</organism>
<sequence length="291" mass="32743">MRNVVESVCDMTGFKEWHLSSVEECKSLRPSQQQLTTTTKLSILKGVAPADRIKERNVALNKKASQSSLLRSEYPAERAVDGNTGTILYPRQECTHTDLEYEPWWKVDLRDTYIISHVRVINRGDCCGERLQNFSVRVGPHQDISRNTQCGETYTKTPADGETIDIYCGEPIVGHWVSVQLVGREDYLSLCEVEVFEVSSPEFEKYRYDVHIGRNVAVGTLLVDLNATNIDEGMRIGDGLAYSFGNNTSDSALELFSIDSVTGKLAVKSSWIGKLSRQYHYSTFSRLNIGK</sequence>
<comment type="subunit">
    <text evidence="3">Homotrimer.</text>
</comment>
<comment type="similarity">
    <text evidence="2">Belongs to the fucolectin family.</text>
</comment>
<dbReference type="PANTHER" id="PTHR45713">
    <property type="entry name" value="FTP DOMAIN-CONTAINING PROTEIN"/>
    <property type="match status" value="1"/>
</dbReference>
<comment type="function">
    <text evidence="1">Acts as a defensive agent. Recognizes blood group fucosylated oligosaccharides including A, B, H and Lewis B-type antigens. Does not recognize Lewis A antigen and has low affinity for monovalent haptens.</text>
</comment>
<dbReference type="AlphaFoldDB" id="A0A9J7MIU0"/>
<evidence type="ECO:0000256" key="7">
    <source>
        <dbReference type="ARBA" id="ARBA00023157"/>
    </source>
</evidence>
<dbReference type="GO" id="GO:0010185">
    <property type="term" value="P:regulation of cellular defense response"/>
    <property type="evidence" value="ECO:0007669"/>
    <property type="project" value="UniProtKB-ARBA"/>
</dbReference>
<keyword evidence="6" id="KW-0106">Calcium</keyword>
<dbReference type="OrthoDB" id="547680at2759"/>
<keyword evidence="5" id="KW-0430">Lectin</keyword>
<dbReference type="KEGG" id="bfo:118411028"/>
<dbReference type="Pfam" id="PF22633">
    <property type="entry name" value="F5_F8_type_C_2"/>
    <property type="match status" value="1"/>
</dbReference>
<dbReference type="SUPFAM" id="SSF49785">
    <property type="entry name" value="Galactose-binding domain-like"/>
    <property type="match status" value="1"/>
</dbReference>
<evidence type="ECO:0000256" key="6">
    <source>
        <dbReference type="ARBA" id="ARBA00022837"/>
    </source>
</evidence>
<dbReference type="PANTHER" id="PTHR45713:SF15">
    <property type="entry name" value="F5_8 TYPE C DOMAIN-CONTAINING PROTEIN"/>
    <property type="match status" value="1"/>
</dbReference>
<name>A0A9J7MIU0_BRAFL</name>
<dbReference type="Gene3D" id="2.60.40.60">
    <property type="entry name" value="Cadherins"/>
    <property type="match status" value="1"/>
</dbReference>
<evidence type="ECO:0000313" key="9">
    <source>
        <dbReference type="Proteomes" id="UP000001554"/>
    </source>
</evidence>
<proteinExistence type="inferred from homology"/>
<dbReference type="SMART" id="SM00607">
    <property type="entry name" value="FTP"/>
    <property type="match status" value="1"/>
</dbReference>
<evidence type="ECO:0000256" key="4">
    <source>
        <dbReference type="ARBA" id="ARBA00022723"/>
    </source>
</evidence>
<dbReference type="GeneID" id="118411028"/>
<dbReference type="InterPro" id="IPR051941">
    <property type="entry name" value="BG_Antigen-Binding_Lectin"/>
</dbReference>
<dbReference type="InterPro" id="IPR008979">
    <property type="entry name" value="Galactose-bd-like_sf"/>
</dbReference>
<gene>
    <name evidence="10" type="primary">LOC118411028</name>
</gene>
<evidence type="ECO:0000313" key="10">
    <source>
        <dbReference type="RefSeq" id="XP_035668926.1"/>
    </source>
</evidence>
<protein>
    <submittedName>
        <fullName evidence="10">Fucolectin-6-like</fullName>
    </submittedName>
</protein>
<dbReference type="GO" id="GO:0042806">
    <property type="term" value="F:fucose binding"/>
    <property type="evidence" value="ECO:0007669"/>
    <property type="project" value="UniProtKB-ARBA"/>
</dbReference>
<reference evidence="9" key="1">
    <citation type="journal article" date="2020" name="Nat. Ecol. Evol.">
        <title>Deeply conserved synteny resolves early events in vertebrate evolution.</title>
        <authorList>
            <person name="Simakov O."/>
            <person name="Marletaz F."/>
            <person name="Yue J.X."/>
            <person name="O'Connell B."/>
            <person name="Jenkins J."/>
            <person name="Brandt A."/>
            <person name="Calef R."/>
            <person name="Tung C.H."/>
            <person name="Huang T.K."/>
            <person name="Schmutz J."/>
            <person name="Satoh N."/>
            <person name="Yu J.K."/>
            <person name="Putnam N.H."/>
            <person name="Green R.E."/>
            <person name="Rokhsar D.S."/>
        </authorList>
    </citation>
    <scope>NUCLEOTIDE SEQUENCE [LARGE SCALE GENOMIC DNA]</scope>
    <source>
        <strain evidence="9">S238N-H82</strain>
    </source>
</reference>
<reference evidence="10" key="2">
    <citation type="submission" date="2025-08" db="UniProtKB">
        <authorList>
            <consortium name="RefSeq"/>
        </authorList>
    </citation>
    <scope>IDENTIFICATION</scope>
    <source>
        <strain evidence="10">S238N-H82</strain>
        <tissue evidence="10">Testes</tissue>
    </source>
</reference>
<feature type="domain" description="Fucolectin tachylectin-4 pentraxin-1" evidence="8">
    <location>
        <begin position="55"/>
        <end position="202"/>
    </location>
</feature>
<dbReference type="GO" id="GO:0016020">
    <property type="term" value="C:membrane"/>
    <property type="evidence" value="ECO:0007669"/>
    <property type="project" value="InterPro"/>
</dbReference>
<keyword evidence="4" id="KW-0479">Metal-binding</keyword>
<keyword evidence="9" id="KW-1185">Reference proteome</keyword>
<keyword evidence="7" id="KW-1015">Disulfide bond</keyword>
<evidence type="ECO:0000256" key="1">
    <source>
        <dbReference type="ARBA" id="ARBA00002219"/>
    </source>
</evidence>
<dbReference type="GO" id="GO:0005509">
    <property type="term" value="F:calcium ion binding"/>
    <property type="evidence" value="ECO:0007669"/>
    <property type="project" value="InterPro"/>
</dbReference>